<accession>A0A4U6U3G8</accession>
<dbReference type="Proteomes" id="UP000298652">
    <property type="component" value="Chromosome 6"/>
</dbReference>
<gene>
    <name evidence="2" type="ORF">SEVIR_6G104771v2</name>
</gene>
<protein>
    <submittedName>
        <fullName evidence="2">Uncharacterized protein</fullName>
    </submittedName>
</protein>
<evidence type="ECO:0000256" key="1">
    <source>
        <dbReference type="SAM" id="MobiDB-lite"/>
    </source>
</evidence>
<organism evidence="2 3">
    <name type="scientific">Setaria viridis</name>
    <name type="common">Green bristlegrass</name>
    <name type="synonym">Setaria italica subsp. viridis</name>
    <dbReference type="NCBI Taxonomy" id="4556"/>
    <lineage>
        <taxon>Eukaryota</taxon>
        <taxon>Viridiplantae</taxon>
        <taxon>Streptophyta</taxon>
        <taxon>Embryophyta</taxon>
        <taxon>Tracheophyta</taxon>
        <taxon>Spermatophyta</taxon>
        <taxon>Magnoliopsida</taxon>
        <taxon>Liliopsida</taxon>
        <taxon>Poales</taxon>
        <taxon>Poaceae</taxon>
        <taxon>PACMAD clade</taxon>
        <taxon>Panicoideae</taxon>
        <taxon>Panicodae</taxon>
        <taxon>Paniceae</taxon>
        <taxon>Cenchrinae</taxon>
        <taxon>Setaria</taxon>
    </lineage>
</organism>
<reference evidence="2" key="1">
    <citation type="submission" date="2019-03" db="EMBL/GenBank/DDBJ databases">
        <title>WGS assembly of Setaria viridis.</title>
        <authorList>
            <person name="Huang P."/>
            <person name="Jenkins J."/>
            <person name="Grimwood J."/>
            <person name="Barry K."/>
            <person name="Healey A."/>
            <person name="Mamidi S."/>
            <person name="Sreedasyam A."/>
            <person name="Shu S."/>
            <person name="Feldman M."/>
            <person name="Wu J."/>
            <person name="Yu Y."/>
            <person name="Chen C."/>
            <person name="Johnson J."/>
            <person name="Rokhsar D."/>
            <person name="Baxter I."/>
            <person name="Schmutz J."/>
            <person name="Brutnell T."/>
            <person name="Kellogg E."/>
        </authorList>
    </citation>
    <scope>NUCLEOTIDE SEQUENCE [LARGE SCALE GENOMIC DNA]</scope>
</reference>
<evidence type="ECO:0000313" key="2">
    <source>
        <dbReference type="EMBL" id="TKW10058.1"/>
    </source>
</evidence>
<dbReference type="Gramene" id="TKW10058">
    <property type="protein sequence ID" value="TKW10058"/>
    <property type="gene ID" value="SEVIR_6G104771v2"/>
</dbReference>
<name>A0A4U6U3G8_SETVI</name>
<keyword evidence="3" id="KW-1185">Reference proteome</keyword>
<feature type="region of interest" description="Disordered" evidence="1">
    <location>
        <begin position="15"/>
        <end position="36"/>
    </location>
</feature>
<evidence type="ECO:0000313" key="3">
    <source>
        <dbReference type="Proteomes" id="UP000298652"/>
    </source>
</evidence>
<dbReference type="AlphaFoldDB" id="A0A4U6U3G8"/>
<proteinExistence type="predicted"/>
<sequence length="36" mass="3875">MRPWLAAPAMVVSCAAPHDDDDGAARWARWPSGGRP</sequence>
<dbReference type="EMBL" id="CM016557">
    <property type="protein sequence ID" value="TKW10058.1"/>
    <property type="molecule type" value="Genomic_DNA"/>
</dbReference>